<dbReference type="Pfam" id="PF05362">
    <property type="entry name" value="Lon_C"/>
    <property type="match status" value="1"/>
</dbReference>
<evidence type="ECO:0000313" key="4">
    <source>
        <dbReference type="EMBL" id="MFD2638165.1"/>
    </source>
</evidence>
<dbReference type="NCBIfam" id="NF041438">
    <property type="entry name" value="SepM_fam_S16"/>
    <property type="match status" value="1"/>
</dbReference>
<evidence type="ECO:0000259" key="3">
    <source>
        <dbReference type="PROSITE" id="PS51786"/>
    </source>
</evidence>
<keyword evidence="1 4" id="KW-0378">Hydrolase</keyword>
<dbReference type="InterPro" id="IPR001478">
    <property type="entry name" value="PDZ"/>
</dbReference>
<feature type="domain" description="Lon proteolytic" evidence="3">
    <location>
        <begin position="227"/>
        <end position="337"/>
    </location>
</feature>
<dbReference type="Pfam" id="PF13180">
    <property type="entry name" value="PDZ_2"/>
    <property type="match status" value="1"/>
</dbReference>
<evidence type="ECO:0000256" key="1">
    <source>
        <dbReference type="PROSITE-ProRule" id="PRU01122"/>
    </source>
</evidence>
<feature type="domain" description="PDZ" evidence="2">
    <location>
        <begin position="101"/>
        <end position="162"/>
    </location>
</feature>
<name>A0ABW5Q8B4_9BACI</name>
<comment type="similarity">
    <text evidence="1">Belongs to the peptidase S16 family.</text>
</comment>
<keyword evidence="1" id="KW-0720">Serine protease</keyword>
<keyword evidence="5" id="KW-1185">Reference proteome</keyword>
<dbReference type="PROSITE" id="PS50106">
    <property type="entry name" value="PDZ"/>
    <property type="match status" value="1"/>
</dbReference>
<feature type="active site" evidence="1">
    <location>
        <position position="235"/>
    </location>
</feature>
<dbReference type="SUPFAM" id="SSF54211">
    <property type="entry name" value="Ribosomal protein S5 domain 2-like"/>
    <property type="match status" value="1"/>
</dbReference>
<sequence length="340" mass="37670">MQINRKQLILYAFILLAVIFLSSYKLDYYIYQPGGIYALNDVVEVENRFDSEGELHLVTVRGGQATPIYYLWAKIRPYYEIYDLEKIRPEGISQEEYMDTQLHIMESSQEAATVVAYQAAGRDINIEYKGVYVMGVVDGMPADGALKPGDQILAINDQPVESSQDILDLISSYQKGDQIQANIIRNDQERTVSFDLGTFPNEPDRVGMGISLVTDRDVTVNPEVEFDSGSIGGPSAGLMMSLEIYDQLTSEDITKGYQIAGTGEIDYEGNVSRIGGIDKKVVAADDEGADIFFAPNEDGIKGSNYEVAKQTAEEIGTSMKVVPVDNFQDAVNYLENIDPK</sequence>
<gene>
    <name evidence="4" type="ORF">ACFSW4_04770</name>
</gene>
<accession>A0ABW5Q8B4</accession>
<comment type="caution">
    <text evidence="4">The sequence shown here is derived from an EMBL/GenBank/DDBJ whole genome shotgun (WGS) entry which is preliminary data.</text>
</comment>
<evidence type="ECO:0000259" key="2">
    <source>
        <dbReference type="PROSITE" id="PS50106"/>
    </source>
</evidence>
<feature type="active site" evidence="1">
    <location>
        <position position="280"/>
    </location>
</feature>
<comment type="catalytic activity">
    <reaction evidence="1">
        <text>Hydrolysis of proteins in presence of ATP.</text>
        <dbReference type="EC" id="3.4.21.53"/>
    </reaction>
</comment>
<dbReference type="InterPro" id="IPR014721">
    <property type="entry name" value="Ribsml_uS5_D2-typ_fold_subgr"/>
</dbReference>
<dbReference type="PANTHER" id="PTHR10046">
    <property type="entry name" value="ATP DEPENDENT LON PROTEASE FAMILY MEMBER"/>
    <property type="match status" value="1"/>
</dbReference>
<dbReference type="SMART" id="SM00228">
    <property type="entry name" value="PDZ"/>
    <property type="match status" value="1"/>
</dbReference>
<dbReference type="InterPro" id="IPR036034">
    <property type="entry name" value="PDZ_sf"/>
</dbReference>
<dbReference type="Gene3D" id="3.30.230.10">
    <property type="match status" value="1"/>
</dbReference>
<dbReference type="EC" id="3.4.21.53" evidence="1"/>
<dbReference type="GO" id="GO:0006508">
    <property type="term" value="P:proteolysis"/>
    <property type="evidence" value="ECO:0007669"/>
    <property type="project" value="UniProtKB-KW"/>
</dbReference>
<keyword evidence="1 4" id="KW-0645">Protease</keyword>
<protein>
    <recommendedName>
        <fullName evidence="1">endopeptidase La</fullName>
        <ecNumber evidence="1">3.4.21.53</ecNumber>
    </recommendedName>
</protein>
<dbReference type="SUPFAM" id="SSF50156">
    <property type="entry name" value="PDZ domain-like"/>
    <property type="match status" value="1"/>
</dbReference>
<dbReference type="InterPro" id="IPR020568">
    <property type="entry name" value="Ribosomal_Su5_D2-typ_SF"/>
</dbReference>
<proteinExistence type="inferred from homology"/>
<dbReference type="Proteomes" id="UP001597452">
    <property type="component" value="Unassembled WGS sequence"/>
</dbReference>
<dbReference type="PROSITE" id="PS51786">
    <property type="entry name" value="LON_PROTEOLYTIC"/>
    <property type="match status" value="1"/>
</dbReference>
<dbReference type="InterPro" id="IPR008269">
    <property type="entry name" value="Lon_proteolytic"/>
</dbReference>
<reference evidence="5" key="1">
    <citation type="journal article" date="2019" name="Int. J. Syst. Evol. Microbiol.">
        <title>The Global Catalogue of Microorganisms (GCM) 10K type strain sequencing project: providing services to taxonomists for standard genome sequencing and annotation.</title>
        <authorList>
            <consortium name="The Broad Institute Genomics Platform"/>
            <consortium name="The Broad Institute Genome Sequencing Center for Infectious Disease"/>
            <person name="Wu L."/>
            <person name="Ma J."/>
        </authorList>
    </citation>
    <scope>NUCLEOTIDE SEQUENCE [LARGE SCALE GENOMIC DNA]</scope>
    <source>
        <strain evidence="5">TISTR 1571</strain>
    </source>
</reference>
<dbReference type="GO" id="GO:0008233">
    <property type="term" value="F:peptidase activity"/>
    <property type="evidence" value="ECO:0007669"/>
    <property type="project" value="UniProtKB-KW"/>
</dbReference>
<organism evidence="4 5">
    <name type="scientific">Piscibacillus salipiscarius</name>
    <dbReference type="NCBI Taxonomy" id="299480"/>
    <lineage>
        <taxon>Bacteria</taxon>
        <taxon>Bacillati</taxon>
        <taxon>Bacillota</taxon>
        <taxon>Bacilli</taxon>
        <taxon>Bacillales</taxon>
        <taxon>Bacillaceae</taxon>
        <taxon>Piscibacillus</taxon>
    </lineage>
</organism>
<dbReference type="EMBL" id="JBHUMZ010000016">
    <property type="protein sequence ID" value="MFD2638165.1"/>
    <property type="molecule type" value="Genomic_DNA"/>
</dbReference>
<evidence type="ECO:0000313" key="5">
    <source>
        <dbReference type="Proteomes" id="UP001597452"/>
    </source>
</evidence>
<dbReference type="InterPro" id="IPR027065">
    <property type="entry name" value="Lon_Prtase"/>
</dbReference>
<dbReference type="RefSeq" id="WP_377327777.1">
    <property type="nucleotide sequence ID" value="NZ_JBHUMZ010000016.1"/>
</dbReference>